<dbReference type="InterPro" id="IPR003018">
    <property type="entry name" value="GAF"/>
</dbReference>
<evidence type="ECO:0000313" key="4">
    <source>
        <dbReference type="Proteomes" id="UP001147700"/>
    </source>
</evidence>
<dbReference type="Gene3D" id="3.60.40.10">
    <property type="entry name" value="PPM-type phosphatase domain"/>
    <property type="match status" value="1"/>
</dbReference>
<dbReference type="PROSITE" id="PS51746">
    <property type="entry name" value="PPM_2"/>
    <property type="match status" value="1"/>
</dbReference>
<dbReference type="SMART" id="SM00331">
    <property type="entry name" value="PP2C_SIG"/>
    <property type="match status" value="1"/>
</dbReference>
<organism evidence="3 4">
    <name type="scientific">Solirubrobacter deserti</name>
    <dbReference type="NCBI Taxonomy" id="2282478"/>
    <lineage>
        <taxon>Bacteria</taxon>
        <taxon>Bacillati</taxon>
        <taxon>Actinomycetota</taxon>
        <taxon>Thermoleophilia</taxon>
        <taxon>Solirubrobacterales</taxon>
        <taxon>Solirubrobacteraceae</taxon>
        <taxon>Solirubrobacter</taxon>
    </lineage>
</organism>
<dbReference type="PANTHER" id="PTHR43156:SF2">
    <property type="entry name" value="STAGE II SPORULATION PROTEIN E"/>
    <property type="match status" value="1"/>
</dbReference>
<evidence type="ECO:0000259" key="2">
    <source>
        <dbReference type="PROSITE" id="PS51746"/>
    </source>
</evidence>
<dbReference type="Proteomes" id="UP001147700">
    <property type="component" value="Unassembled WGS sequence"/>
</dbReference>
<proteinExistence type="predicted"/>
<name>A0ABT4RHP5_9ACTN</name>
<dbReference type="PANTHER" id="PTHR43156">
    <property type="entry name" value="STAGE II SPORULATION PROTEIN E-RELATED"/>
    <property type="match status" value="1"/>
</dbReference>
<dbReference type="Gene3D" id="3.30.450.40">
    <property type="match status" value="1"/>
</dbReference>
<keyword evidence="1" id="KW-0378">Hydrolase</keyword>
<dbReference type="InterPro" id="IPR036457">
    <property type="entry name" value="PPM-type-like_dom_sf"/>
</dbReference>
<dbReference type="SMART" id="SM00065">
    <property type="entry name" value="GAF"/>
    <property type="match status" value="1"/>
</dbReference>
<dbReference type="InterPro" id="IPR029016">
    <property type="entry name" value="GAF-like_dom_sf"/>
</dbReference>
<protein>
    <submittedName>
        <fullName evidence="3">Serine/threonine-protein phosphatase</fullName>
    </submittedName>
</protein>
<feature type="domain" description="PPM-type phosphatase" evidence="2">
    <location>
        <begin position="166"/>
        <end position="380"/>
    </location>
</feature>
<dbReference type="InterPro" id="IPR052016">
    <property type="entry name" value="Bact_Sigma-Reg"/>
</dbReference>
<gene>
    <name evidence="3" type="ORF">OJ962_11200</name>
</gene>
<sequence length="381" mass="40297">MRAVADALRAHLGARDATLWLWDESRRWLQLAHTTLPQVEPRLAALPFDAEMPIAHAARTGEASFGDEQALARTNPELVEVFRGNGGGSWAAVPLVAYGNRLGALAVAFGGEEPLPDADRNLLAALAQQCAQALERAGLYEHQHHIATTLQDGLLPRSLPEIPGAELAARYNAGARAMDVGGDFYDVFPRGEDWLMVIGDVCGRGAEAAALTGLARHTIRAQAQHRESPSDILFALHDAIVAEVGREASRFVTAGCVLLRPDGTVTAAFAGHPPGLIARASGEVDELPTTGPLLGLLEHLRITDVEAQLHPGDALVLYTDGVTEARRGRDLFGEERLAALLAEAGPRGLSAGEIADSIGAAATAHAGTTEDDTAILVLRHQ</sequence>
<accession>A0ABT4RHP5</accession>
<comment type="caution">
    <text evidence="3">The sequence shown here is derived from an EMBL/GenBank/DDBJ whole genome shotgun (WGS) entry which is preliminary data.</text>
</comment>
<dbReference type="Pfam" id="PF07228">
    <property type="entry name" value="SpoIIE"/>
    <property type="match status" value="1"/>
</dbReference>
<keyword evidence="4" id="KW-1185">Reference proteome</keyword>
<dbReference type="EMBL" id="JAPCID010000013">
    <property type="protein sequence ID" value="MDA0138069.1"/>
    <property type="molecule type" value="Genomic_DNA"/>
</dbReference>
<dbReference type="SUPFAM" id="SSF55781">
    <property type="entry name" value="GAF domain-like"/>
    <property type="match status" value="1"/>
</dbReference>
<dbReference type="SUPFAM" id="SSF81606">
    <property type="entry name" value="PP2C-like"/>
    <property type="match status" value="1"/>
</dbReference>
<dbReference type="InterPro" id="IPR001932">
    <property type="entry name" value="PPM-type_phosphatase-like_dom"/>
</dbReference>
<evidence type="ECO:0000256" key="1">
    <source>
        <dbReference type="ARBA" id="ARBA00022801"/>
    </source>
</evidence>
<dbReference type="Pfam" id="PF13185">
    <property type="entry name" value="GAF_2"/>
    <property type="match status" value="1"/>
</dbReference>
<evidence type="ECO:0000313" key="3">
    <source>
        <dbReference type="EMBL" id="MDA0138069.1"/>
    </source>
</evidence>
<reference evidence="3" key="1">
    <citation type="submission" date="2022-10" db="EMBL/GenBank/DDBJ databases">
        <title>The WGS of Solirubrobacter sp. CPCC 204708.</title>
        <authorList>
            <person name="Jiang Z."/>
        </authorList>
    </citation>
    <scope>NUCLEOTIDE SEQUENCE</scope>
    <source>
        <strain evidence="3">CPCC 204708</strain>
    </source>
</reference>